<organism evidence="2 3">
    <name type="scientific">Microlunatus elymi</name>
    <dbReference type="NCBI Taxonomy" id="2596828"/>
    <lineage>
        <taxon>Bacteria</taxon>
        <taxon>Bacillati</taxon>
        <taxon>Actinomycetota</taxon>
        <taxon>Actinomycetes</taxon>
        <taxon>Propionibacteriales</taxon>
        <taxon>Propionibacteriaceae</taxon>
        <taxon>Microlunatus</taxon>
    </lineage>
</organism>
<dbReference type="SUPFAM" id="SSF63829">
    <property type="entry name" value="Calcium-dependent phosphotriesterase"/>
    <property type="match status" value="1"/>
</dbReference>
<protein>
    <submittedName>
        <fullName evidence="2">SMP-30/gluconolactonase/LRE family protein</fullName>
    </submittedName>
</protein>
<feature type="domain" description="SMP-30/Gluconolactonase/LRE-like region" evidence="1">
    <location>
        <begin position="60"/>
        <end position="251"/>
    </location>
</feature>
<dbReference type="InterPro" id="IPR011042">
    <property type="entry name" value="6-blade_b-propeller_TolB-like"/>
</dbReference>
<keyword evidence="3" id="KW-1185">Reference proteome</keyword>
<dbReference type="OrthoDB" id="9812926at2"/>
<dbReference type="PANTHER" id="PTHR47572">
    <property type="entry name" value="LIPOPROTEIN-RELATED"/>
    <property type="match status" value="1"/>
</dbReference>
<evidence type="ECO:0000313" key="2">
    <source>
        <dbReference type="EMBL" id="QDP95367.1"/>
    </source>
</evidence>
<dbReference type="Gene3D" id="2.120.10.30">
    <property type="entry name" value="TolB, C-terminal domain"/>
    <property type="match status" value="1"/>
</dbReference>
<dbReference type="InterPro" id="IPR013658">
    <property type="entry name" value="SGL"/>
</dbReference>
<dbReference type="Pfam" id="PF08450">
    <property type="entry name" value="SGL"/>
    <property type="match status" value="1"/>
</dbReference>
<dbReference type="Pfam" id="PF20067">
    <property type="entry name" value="SSL_N"/>
    <property type="match status" value="1"/>
</dbReference>
<dbReference type="PANTHER" id="PTHR47572:SF5">
    <property type="entry name" value="BLR2277 PROTEIN"/>
    <property type="match status" value="1"/>
</dbReference>
<gene>
    <name evidence="2" type="ORF">FOE78_05070</name>
</gene>
<sequence>MRSVRIFCDGMITEPRLAHPEGVAIDRDGNVWCGGETGQIYRIAPDGCRRELVASTGGFCLGLAFGPSGDLFVCDLAHAAVYRLDPRSGSVMPFASGVPGHTLRIPNYPAFDAAGRLYVSDSWAMRQPGPGILRFDPDGDGELWHAGPFDFANGLALSADGSWIYVAETFGQRVSAIEIRPDGSAGGRRVLAELPGDYPDGLAVAADGSVFVGCYQPSRILRIDPSGTVTVVAEDVSAHILAHPTNIAFAKESLIAANHGRWHLTEIDVGVRGVPLPPT</sequence>
<evidence type="ECO:0000313" key="3">
    <source>
        <dbReference type="Proteomes" id="UP000319263"/>
    </source>
</evidence>
<dbReference type="InterPro" id="IPR051262">
    <property type="entry name" value="SMP-30/CGR1_Lactonase"/>
</dbReference>
<evidence type="ECO:0000259" key="1">
    <source>
        <dbReference type="Pfam" id="PF08450"/>
    </source>
</evidence>
<dbReference type="KEGG" id="mik:FOE78_05070"/>
<dbReference type="EMBL" id="CP041692">
    <property type="protein sequence ID" value="QDP95367.1"/>
    <property type="molecule type" value="Genomic_DNA"/>
</dbReference>
<name>A0A516PW08_9ACTN</name>
<dbReference type="CDD" id="cd05819">
    <property type="entry name" value="NHL"/>
    <property type="match status" value="1"/>
</dbReference>
<accession>A0A516PW08</accession>
<dbReference type="AlphaFoldDB" id="A0A516PW08"/>
<reference evidence="2 3" key="1">
    <citation type="submission" date="2019-07" db="EMBL/GenBank/DDBJ databases">
        <title>Microlunatus dokdonensis sp. nov. isolated from the rhizospheric soil of the wild plant Elymus tsukushiensis.</title>
        <authorList>
            <person name="Ghim S.-Y."/>
            <person name="Hwang Y.-J."/>
            <person name="Son J.-S."/>
            <person name="Shin J.-H."/>
        </authorList>
    </citation>
    <scope>NUCLEOTIDE SEQUENCE [LARGE SCALE GENOMIC DNA]</scope>
    <source>
        <strain evidence="2 3">KUDC0627</strain>
    </source>
</reference>
<dbReference type="Proteomes" id="UP000319263">
    <property type="component" value="Chromosome"/>
</dbReference>
<proteinExistence type="predicted"/>